<dbReference type="AlphaFoldDB" id="A0A1P8EEI5"/>
<dbReference type="KEGG" id="asol:BEN76_00715"/>
<dbReference type="Pfam" id="PF01035">
    <property type="entry name" value="DNA_binding_1"/>
    <property type="match status" value="1"/>
</dbReference>
<dbReference type="InterPro" id="IPR052520">
    <property type="entry name" value="ATL_DNA_repair"/>
</dbReference>
<dbReference type="PANTHER" id="PTHR42942:SF1">
    <property type="entry name" value="ALKYLTRANSFERASE-LIKE PROTEIN 1"/>
    <property type="match status" value="1"/>
</dbReference>
<dbReference type="eggNOG" id="COG3695">
    <property type="taxonomic scope" value="Bacteria"/>
</dbReference>
<evidence type="ECO:0000313" key="3">
    <source>
        <dbReference type="EMBL" id="APV34616.1"/>
    </source>
</evidence>
<keyword evidence="3" id="KW-0489">Methyltransferase</keyword>
<sequence>MVISRQVQPQKASSIELYRQILAVVALVPEGYVATYGQIAKLAGLPKHARLVGTVLKQMSETSDLPWHRIINAQGRISTGQINDAGQNIQELKLIQEGIIIKGGRIDLKKYQWMTDTSQI</sequence>
<dbReference type="Gene3D" id="1.10.10.10">
    <property type="entry name" value="Winged helix-like DNA-binding domain superfamily/Winged helix DNA-binding domain"/>
    <property type="match status" value="1"/>
</dbReference>
<keyword evidence="1" id="KW-0227">DNA damage</keyword>
<dbReference type="GO" id="GO:0032259">
    <property type="term" value="P:methylation"/>
    <property type="evidence" value="ECO:0007669"/>
    <property type="project" value="UniProtKB-KW"/>
</dbReference>
<reference evidence="3 4" key="1">
    <citation type="submission" date="2016-08" db="EMBL/GenBank/DDBJ databases">
        <title>Complete genome sequence of Acinetobacter baylyi strain GFJ2.</title>
        <authorList>
            <person name="Tabata M."/>
            <person name="Kuboki S."/>
            <person name="Gibu N."/>
            <person name="Kinouchi Y."/>
            <person name="Vangnai A."/>
            <person name="Kasai D."/>
            <person name="Fukuda M."/>
        </authorList>
    </citation>
    <scope>NUCLEOTIDE SEQUENCE [LARGE SCALE GENOMIC DNA]</scope>
    <source>
        <strain evidence="3 4">GFJ2</strain>
    </source>
</reference>
<gene>
    <name evidence="3" type="ORF">BEN76_00715</name>
</gene>
<accession>A0A1P8EEI5</accession>
<name>A0A1P8EEI5_9GAMM</name>
<dbReference type="RefSeq" id="WP_004939797.1">
    <property type="nucleotide sequence ID" value="NZ_BBNM01000001.1"/>
</dbReference>
<evidence type="ECO:0000259" key="2">
    <source>
        <dbReference type="Pfam" id="PF01035"/>
    </source>
</evidence>
<evidence type="ECO:0000313" key="4">
    <source>
        <dbReference type="Proteomes" id="UP000185674"/>
    </source>
</evidence>
<dbReference type="InterPro" id="IPR036217">
    <property type="entry name" value="MethylDNA_cys_MeTrfase_DNAb"/>
</dbReference>
<dbReference type="SUPFAM" id="SSF46767">
    <property type="entry name" value="Methylated DNA-protein cysteine methyltransferase, C-terminal domain"/>
    <property type="match status" value="1"/>
</dbReference>
<dbReference type="CDD" id="cd06445">
    <property type="entry name" value="ATase"/>
    <property type="match status" value="1"/>
</dbReference>
<protein>
    <submittedName>
        <fullName evidence="3">Methyltransferase</fullName>
    </submittedName>
</protein>
<dbReference type="EMBL" id="CP016896">
    <property type="protein sequence ID" value="APV34616.1"/>
    <property type="molecule type" value="Genomic_DNA"/>
</dbReference>
<dbReference type="STRING" id="487316.BEN76_00715"/>
<feature type="domain" description="Methylated-DNA-[protein]-cysteine S-methyltransferase DNA binding" evidence="2">
    <location>
        <begin position="17"/>
        <end position="98"/>
    </location>
</feature>
<dbReference type="InterPro" id="IPR014048">
    <property type="entry name" value="MethylDNA_cys_MeTrfase_DNA-bd"/>
</dbReference>
<dbReference type="GO" id="GO:0006281">
    <property type="term" value="P:DNA repair"/>
    <property type="evidence" value="ECO:0007669"/>
    <property type="project" value="InterPro"/>
</dbReference>
<evidence type="ECO:0000256" key="1">
    <source>
        <dbReference type="ARBA" id="ARBA00022763"/>
    </source>
</evidence>
<organism evidence="3 4">
    <name type="scientific">Acinetobacter soli</name>
    <dbReference type="NCBI Taxonomy" id="487316"/>
    <lineage>
        <taxon>Bacteria</taxon>
        <taxon>Pseudomonadati</taxon>
        <taxon>Pseudomonadota</taxon>
        <taxon>Gammaproteobacteria</taxon>
        <taxon>Moraxellales</taxon>
        <taxon>Moraxellaceae</taxon>
        <taxon>Acinetobacter</taxon>
    </lineage>
</organism>
<dbReference type="InterPro" id="IPR036388">
    <property type="entry name" value="WH-like_DNA-bd_sf"/>
</dbReference>
<dbReference type="PANTHER" id="PTHR42942">
    <property type="entry name" value="6-O-METHYLGUANINE DNA METHYLTRANSFERASE"/>
    <property type="match status" value="1"/>
</dbReference>
<dbReference type="Proteomes" id="UP000185674">
    <property type="component" value="Chromosome"/>
</dbReference>
<dbReference type="GO" id="GO:0008168">
    <property type="term" value="F:methyltransferase activity"/>
    <property type="evidence" value="ECO:0007669"/>
    <property type="project" value="UniProtKB-KW"/>
</dbReference>
<proteinExistence type="predicted"/>
<keyword evidence="3" id="KW-0808">Transferase</keyword>